<dbReference type="AlphaFoldDB" id="A0A8H7NZC5"/>
<dbReference type="Proteomes" id="UP000639403">
    <property type="component" value="Unassembled WGS sequence"/>
</dbReference>
<protein>
    <recommendedName>
        <fullName evidence="2">Fungal-type protein kinase domain-containing protein</fullName>
    </recommendedName>
</protein>
<dbReference type="Pfam" id="PF17667">
    <property type="entry name" value="Pkinase_fungal"/>
    <property type="match status" value="2"/>
</dbReference>
<accession>A0A8H7NZC5</accession>
<organism evidence="3 4">
    <name type="scientific">Rhodonia placenta</name>
    <dbReference type="NCBI Taxonomy" id="104341"/>
    <lineage>
        <taxon>Eukaryota</taxon>
        <taxon>Fungi</taxon>
        <taxon>Dikarya</taxon>
        <taxon>Basidiomycota</taxon>
        <taxon>Agaricomycotina</taxon>
        <taxon>Agaricomycetes</taxon>
        <taxon>Polyporales</taxon>
        <taxon>Adustoporiaceae</taxon>
        <taxon>Rhodonia</taxon>
    </lineage>
</organism>
<dbReference type="PANTHER" id="PTHR38248">
    <property type="entry name" value="FUNK1 6"/>
    <property type="match status" value="1"/>
</dbReference>
<name>A0A8H7NZC5_9APHY</name>
<feature type="compositionally biased region" description="Polar residues" evidence="1">
    <location>
        <begin position="19"/>
        <end position="30"/>
    </location>
</feature>
<comment type="caution">
    <text evidence="3">The sequence shown here is derived from an EMBL/GenBank/DDBJ whole genome shotgun (WGS) entry which is preliminary data.</text>
</comment>
<reference evidence="3" key="1">
    <citation type="submission" date="2020-11" db="EMBL/GenBank/DDBJ databases">
        <authorList>
            <person name="Koelle M."/>
            <person name="Horta M.A.C."/>
            <person name="Nowrousian M."/>
            <person name="Ohm R.A."/>
            <person name="Benz P."/>
            <person name="Pilgard A."/>
        </authorList>
    </citation>
    <scope>NUCLEOTIDE SEQUENCE</scope>
    <source>
        <strain evidence="3">FPRL280</strain>
    </source>
</reference>
<evidence type="ECO:0000313" key="4">
    <source>
        <dbReference type="Proteomes" id="UP000639403"/>
    </source>
</evidence>
<dbReference type="InterPro" id="IPR040976">
    <property type="entry name" value="Pkinase_fungal"/>
</dbReference>
<reference evidence="3" key="2">
    <citation type="journal article" name="Front. Microbiol.">
        <title>Degradative Capacity of Two Strains of Rhodonia placenta: From Phenotype to Genotype.</title>
        <authorList>
            <person name="Kolle M."/>
            <person name="Horta M.A.C."/>
            <person name="Nowrousian M."/>
            <person name="Ohm R.A."/>
            <person name="Benz J.P."/>
            <person name="Pilgard A."/>
        </authorList>
    </citation>
    <scope>NUCLEOTIDE SEQUENCE</scope>
    <source>
        <strain evidence="3">FPRL280</strain>
    </source>
</reference>
<dbReference type="InterPro" id="IPR011009">
    <property type="entry name" value="Kinase-like_dom_sf"/>
</dbReference>
<dbReference type="InterPro" id="IPR008266">
    <property type="entry name" value="Tyr_kinase_AS"/>
</dbReference>
<feature type="compositionally biased region" description="Acidic residues" evidence="1">
    <location>
        <begin position="581"/>
        <end position="591"/>
    </location>
</feature>
<proteinExistence type="predicted"/>
<feature type="domain" description="Fungal-type protein kinase" evidence="2">
    <location>
        <begin position="146"/>
        <end position="289"/>
    </location>
</feature>
<evidence type="ECO:0000256" key="1">
    <source>
        <dbReference type="SAM" id="MobiDB-lite"/>
    </source>
</evidence>
<feature type="region of interest" description="Disordered" evidence="1">
    <location>
        <begin position="521"/>
        <end position="591"/>
    </location>
</feature>
<gene>
    <name evidence="3" type="ORF">IEO21_06913</name>
</gene>
<feature type="region of interest" description="Disordered" evidence="1">
    <location>
        <begin position="1"/>
        <end position="30"/>
    </location>
</feature>
<dbReference type="EMBL" id="JADOXO010000172">
    <property type="protein sequence ID" value="KAF9810483.1"/>
    <property type="molecule type" value="Genomic_DNA"/>
</dbReference>
<sequence>MSRRDATPSVRKGLVDISNRAQKNGGNPDNINGWRHEILNKVSSLDNMKIEEFINQFAPSSKPYRNWTAATKNVFSPLKNEEVLKNEMHMYKHLVTGLNQLCKGMSRDRQLLFVNTHKTDFPPPLSQDTPAHGDLKPDLAALKPGVKTNKAFQDDKEKWKHVSLIVEAKGSKRGDPMTSTSRRAQQDRLQLSKVAGMLMLEQGTLCCFVLGIYGSKARIYRYDHASAIASTAFDYRKDPGFMRRFLWNFVNPKSGLETLGQDDLSSKPTKRDMEEALRRGDTSGKRYIIKESWRQVIRPLEMVFYQRIKEYCDRTNTQMFGVAYLVSGTDLGAREHQLKHRNSERPEQGERSHIRLVLRTVGRPLGTFRYSRQLVLALRDAILGHQLAYKAGVLHRDVSAGNVMIVEGQPFSGFIDDFDYSSLIDSSADGGSPLTDEELESLGSREAELRERTGTFAFLSEALLNISAKSVIHAVHHDLESFYWLLIWVVLRHTQHTHNAGETAFFEVFPGDNEALAKNAKHSFRTREEPLAVKDNPLDMDDWPENDAAIPPKNTKRESPGDADAAGPSKKIKAEPKDTESEIDGDEFESL</sequence>
<dbReference type="GO" id="GO:0004672">
    <property type="term" value="F:protein kinase activity"/>
    <property type="evidence" value="ECO:0007669"/>
    <property type="project" value="InterPro"/>
</dbReference>
<dbReference type="PANTHER" id="PTHR38248:SF2">
    <property type="entry name" value="FUNK1 11"/>
    <property type="match status" value="1"/>
</dbReference>
<evidence type="ECO:0000313" key="3">
    <source>
        <dbReference type="EMBL" id="KAF9810483.1"/>
    </source>
</evidence>
<evidence type="ECO:0000259" key="2">
    <source>
        <dbReference type="Pfam" id="PF17667"/>
    </source>
</evidence>
<dbReference type="PROSITE" id="PS00109">
    <property type="entry name" value="PROTEIN_KINASE_TYR"/>
    <property type="match status" value="1"/>
</dbReference>
<dbReference type="SUPFAM" id="SSF56112">
    <property type="entry name" value="Protein kinase-like (PK-like)"/>
    <property type="match status" value="1"/>
</dbReference>
<feature type="domain" description="Fungal-type protein kinase" evidence="2">
    <location>
        <begin position="337"/>
        <end position="490"/>
    </location>
</feature>